<keyword evidence="2" id="KW-1185">Reference proteome</keyword>
<dbReference type="Proteomes" id="UP000184111">
    <property type="component" value="Unassembled WGS sequence"/>
</dbReference>
<dbReference type="AlphaFoldDB" id="A0A1M7G9M8"/>
<organism evidence="1 2">
    <name type="scientific">Actinacidiphila paucisporea</name>
    <dbReference type="NCBI Taxonomy" id="310782"/>
    <lineage>
        <taxon>Bacteria</taxon>
        <taxon>Bacillati</taxon>
        <taxon>Actinomycetota</taxon>
        <taxon>Actinomycetes</taxon>
        <taxon>Kitasatosporales</taxon>
        <taxon>Streptomycetaceae</taxon>
        <taxon>Actinacidiphila</taxon>
    </lineage>
</organism>
<evidence type="ECO:0000313" key="2">
    <source>
        <dbReference type="Proteomes" id="UP000184111"/>
    </source>
</evidence>
<dbReference type="EMBL" id="FRBI01000008">
    <property type="protein sequence ID" value="SHM12808.1"/>
    <property type="molecule type" value="Genomic_DNA"/>
</dbReference>
<name>A0A1M7G9M8_9ACTN</name>
<protein>
    <submittedName>
        <fullName evidence="1">Uncharacterized protein</fullName>
    </submittedName>
</protein>
<sequence length="153" mass="16737">MSNVSEEFGYEPRVRAAGAVKEEIAELSSAVLDVARVRARITEGGPLELPWDAGVDPDAFHNVTHLWSLYGVGNDVLGRGMASLAEHLPERGWTVVRDGPDSSPNRNREILATHMATHAQLQARWMKGLDGHEPLIAFSVNSRFFVPAPEAGR</sequence>
<dbReference type="OrthoDB" id="4282368at2"/>
<reference evidence="1 2" key="1">
    <citation type="submission" date="2016-11" db="EMBL/GenBank/DDBJ databases">
        <authorList>
            <person name="Jaros S."/>
            <person name="Januszkiewicz K."/>
            <person name="Wedrychowicz H."/>
        </authorList>
    </citation>
    <scope>NUCLEOTIDE SEQUENCE [LARGE SCALE GENOMIC DNA]</scope>
    <source>
        <strain evidence="1 2">CGMCC 4.2025</strain>
    </source>
</reference>
<evidence type="ECO:0000313" key="1">
    <source>
        <dbReference type="EMBL" id="SHM12808.1"/>
    </source>
</evidence>
<proteinExistence type="predicted"/>
<gene>
    <name evidence="1" type="ORF">SAMN05216499_108188</name>
</gene>
<accession>A0A1M7G9M8</accession>
<dbReference type="STRING" id="310782.SAMN05216499_108188"/>
<dbReference type="RefSeq" id="WP_073498443.1">
    <property type="nucleotide sequence ID" value="NZ_FRBI01000008.1"/>
</dbReference>